<keyword evidence="1" id="KW-0677">Repeat</keyword>
<feature type="region of interest" description="Disordered" evidence="5">
    <location>
        <begin position="171"/>
        <end position="199"/>
    </location>
</feature>
<evidence type="ECO:0000256" key="2">
    <source>
        <dbReference type="ARBA" id="ARBA00023043"/>
    </source>
</evidence>
<dbReference type="PROSITE" id="PS00141">
    <property type="entry name" value="ASP_PROTEASE"/>
    <property type="match status" value="1"/>
</dbReference>
<feature type="domain" description="CARD" evidence="6">
    <location>
        <begin position="243"/>
        <end position="319"/>
    </location>
</feature>
<name>A0A8J9ZYW1_BRALA</name>
<dbReference type="SMART" id="SM00248">
    <property type="entry name" value="ANK"/>
    <property type="match status" value="3"/>
</dbReference>
<dbReference type="InterPro" id="IPR036770">
    <property type="entry name" value="Ankyrin_rpt-contain_sf"/>
</dbReference>
<dbReference type="PROSITE" id="PS50088">
    <property type="entry name" value="ANK_REPEAT"/>
    <property type="match status" value="2"/>
</dbReference>
<evidence type="ECO:0000256" key="1">
    <source>
        <dbReference type="ARBA" id="ARBA00022737"/>
    </source>
</evidence>
<dbReference type="PROSITE" id="PS50297">
    <property type="entry name" value="ANK_REP_REGION"/>
    <property type="match status" value="2"/>
</dbReference>
<accession>A0A8J9ZYW1</accession>
<dbReference type="OrthoDB" id="10252328at2759"/>
<dbReference type="Pfam" id="PF12796">
    <property type="entry name" value="Ank_2"/>
    <property type="match status" value="1"/>
</dbReference>
<dbReference type="GO" id="GO:0005737">
    <property type="term" value="C:cytoplasm"/>
    <property type="evidence" value="ECO:0007669"/>
    <property type="project" value="TreeGrafter"/>
</dbReference>
<protein>
    <submittedName>
        <fullName evidence="7">ANKK1 protein</fullName>
    </submittedName>
</protein>
<dbReference type="SUPFAM" id="SSF48403">
    <property type="entry name" value="Ankyrin repeat"/>
    <property type="match status" value="1"/>
</dbReference>
<dbReference type="Pfam" id="PF00619">
    <property type="entry name" value="CARD"/>
    <property type="match status" value="1"/>
</dbReference>
<feature type="repeat" description="ANK" evidence="3">
    <location>
        <begin position="101"/>
        <end position="133"/>
    </location>
</feature>
<gene>
    <name evidence="7" type="primary">ANKK1</name>
    <name evidence="7" type="ORF">BLAG_LOCUS19684</name>
</gene>
<proteinExistence type="predicted"/>
<dbReference type="InterPro" id="IPR001969">
    <property type="entry name" value="Aspartic_peptidase_AS"/>
</dbReference>
<dbReference type="AlphaFoldDB" id="A0A8J9ZYW1"/>
<dbReference type="PANTHER" id="PTHR24198:SF165">
    <property type="entry name" value="ANKYRIN REPEAT-CONTAINING PROTEIN-RELATED"/>
    <property type="match status" value="1"/>
</dbReference>
<evidence type="ECO:0000256" key="5">
    <source>
        <dbReference type="SAM" id="MobiDB-lite"/>
    </source>
</evidence>
<keyword evidence="4" id="KW-0175">Coiled coil</keyword>
<dbReference type="GO" id="GO:0006508">
    <property type="term" value="P:proteolysis"/>
    <property type="evidence" value="ECO:0007669"/>
    <property type="project" value="InterPro"/>
</dbReference>
<dbReference type="Proteomes" id="UP000838412">
    <property type="component" value="Chromosome 5"/>
</dbReference>
<reference evidence="7" key="1">
    <citation type="submission" date="2022-01" db="EMBL/GenBank/DDBJ databases">
        <authorList>
            <person name="Braso-Vives M."/>
        </authorList>
    </citation>
    <scope>NUCLEOTIDE SEQUENCE</scope>
</reference>
<dbReference type="Gene3D" id="1.10.533.10">
    <property type="entry name" value="Death Domain, Fas"/>
    <property type="match status" value="1"/>
</dbReference>
<dbReference type="EMBL" id="OV696690">
    <property type="protein sequence ID" value="CAH1265866.1"/>
    <property type="molecule type" value="Genomic_DNA"/>
</dbReference>
<dbReference type="InterPro" id="IPR001315">
    <property type="entry name" value="CARD"/>
</dbReference>
<dbReference type="SUPFAM" id="SSF47986">
    <property type="entry name" value="DEATH domain"/>
    <property type="match status" value="1"/>
</dbReference>
<keyword evidence="2 3" id="KW-0040">ANK repeat</keyword>
<evidence type="ECO:0000259" key="6">
    <source>
        <dbReference type="PROSITE" id="PS50209"/>
    </source>
</evidence>
<dbReference type="SMART" id="SM00114">
    <property type="entry name" value="CARD"/>
    <property type="match status" value="1"/>
</dbReference>
<dbReference type="InterPro" id="IPR011029">
    <property type="entry name" value="DEATH-like_dom_sf"/>
</dbReference>
<sequence>MELKHDAPTDRRTRQGIVKLLCEAGVDVSDQRLAKPSVLHTAASENDLDICKILVDSGADKTAVDSTENTPLHVAVNREKPLEEMVGLLCHQKTLNAPNKTGFTPLHLAAEKGDLKVVRTLVQAGADINVQAPSTKLTPLGIARHYKQHRFKHQPFSDFQGVMDFLHSCGQSKMEQKDRQPTRRLVRGRTAPPDEDKSQLKLRCQLKEQEEEGEELKKRIRTLEEQIQQYQDKLYPGGCPMAMSERHRQLLTLNHRNILSDLHISIVIPALREKGVLTQDMEEEIRSCKTQNGMNRKLLDILPTRGQAAFYVFRQALREDPGSEHLAVLLNEEESSQPGEKDL</sequence>
<evidence type="ECO:0000313" key="7">
    <source>
        <dbReference type="EMBL" id="CAH1265866.1"/>
    </source>
</evidence>
<feature type="coiled-coil region" evidence="4">
    <location>
        <begin position="199"/>
        <end position="233"/>
    </location>
</feature>
<dbReference type="GO" id="GO:0004190">
    <property type="term" value="F:aspartic-type endopeptidase activity"/>
    <property type="evidence" value="ECO:0007669"/>
    <property type="project" value="InterPro"/>
</dbReference>
<dbReference type="CDD" id="cd01671">
    <property type="entry name" value="CARD"/>
    <property type="match status" value="1"/>
</dbReference>
<evidence type="ECO:0000256" key="3">
    <source>
        <dbReference type="PROSITE-ProRule" id="PRU00023"/>
    </source>
</evidence>
<organism evidence="7 8">
    <name type="scientific">Branchiostoma lanceolatum</name>
    <name type="common">Common lancelet</name>
    <name type="synonym">Amphioxus lanceolatum</name>
    <dbReference type="NCBI Taxonomy" id="7740"/>
    <lineage>
        <taxon>Eukaryota</taxon>
        <taxon>Metazoa</taxon>
        <taxon>Chordata</taxon>
        <taxon>Cephalochordata</taxon>
        <taxon>Leptocardii</taxon>
        <taxon>Amphioxiformes</taxon>
        <taxon>Branchiostomatidae</taxon>
        <taxon>Branchiostoma</taxon>
    </lineage>
</organism>
<feature type="repeat" description="ANK" evidence="3">
    <location>
        <begin position="34"/>
        <end position="66"/>
    </location>
</feature>
<dbReference type="PROSITE" id="PS50209">
    <property type="entry name" value="CARD"/>
    <property type="match status" value="1"/>
</dbReference>
<dbReference type="Gene3D" id="1.25.40.20">
    <property type="entry name" value="Ankyrin repeat-containing domain"/>
    <property type="match status" value="1"/>
</dbReference>
<evidence type="ECO:0000313" key="8">
    <source>
        <dbReference type="Proteomes" id="UP000838412"/>
    </source>
</evidence>
<evidence type="ECO:0000256" key="4">
    <source>
        <dbReference type="SAM" id="Coils"/>
    </source>
</evidence>
<dbReference type="GO" id="GO:0042981">
    <property type="term" value="P:regulation of apoptotic process"/>
    <property type="evidence" value="ECO:0007669"/>
    <property type="project" value="InterPro"/>
</dbReference>
<dbReference type="InterPro" id="IPR002110">
    <property type="entry name" value="Ankyrin_rpt"/>
</dbReference>
<keyword evidence="8" id="KW-1185">Reference proteome</keyword>
<dbReference type="PANTHER" id="PTHR24198">
    <property type="entry name" value="ANKYRIN REPEAT AND PROTEIN KINASE DOMAIN-CONTAINING PROTEIN"/>
    <property type="match status" value="1"/>
</dbReference>